<dbReference type="RefSeq" id="WP_180551599.1">
    <property type="nucleotide sequence ID" value="NZ_JACCKX010000001.1"/>
</dbReference>
<dbReference type="InterPro" id="IPR040561">
    <property type="entry name" value="LPD38"/>
</dbReference>
<evidence type="ECO:0000256" key="1">
    <source>
        <dbReference type="SAM" id="MobiDB-lite"/>
    </source>
</evidence>
<dbReference type="EMBL" id="JACCKX010000001">
    <property type="protein sequence ID" value="NZA03365.1"/>
    <property type="molecule type" value="Genomic_DNA"/>
</dbReference>
<dbReference type="Pfam" id="PF18857">
    <property type="entry name" value="LPD38"/>
    <property type="match status" value="1"/>
</dbReference>
<evidence type="ECO:0000259" key="2">
    <source>
        <dbReference type="Pfam" id="PF18857"/>
    </source>
</evidence>
<organism evidence="3 4">
    <name type="scientific">Ottowia beijingensis</name>
    <dbReference type="NCBI Taxonomy" id="1207057"/>
    <lineage>
        <taxon>Bacteria</taxon>
        <taxon>Pseudomonadati</taxon>
        <taxon>Pseudomonadota</taxon>
        <taxon>Betaproteobacteria</taxon>
        <taxon>Burkholderiales</taxon>
        <taxon>Comamonadaceae</taxon>
        <taxon>Ottowia</taxon>
    </lineage>
</organism>
<feature type="compositionally biased region" description="Basic and acidic residues" evidence="1">
    <location>
        <begin position="1008"/>
        <end position="1033"/>
    </location>
</feature>
<feature type="compositionally biased region" description="Basic and acidic residues" evidence="1">
    <location>
        <begin position="978"/>
        <end position="990"/>
    </location>
</feature>
<evidence type="ECO:0000313" key="3">
    <source>
        <dbReference type="EMBL" id="NZA03365.1"/>
    </source>
</evidence>
<keyword evidence="4" id="KW-1185">Reference proteome</keyword>
<feature type="domain" description="Large polyvalent protein associated" evidence="2">
    <location>
        <begin position="763"/>
        <end position="937"/>
    </location>
</feature>
<sequence>MLPRDGTVNMGPGANYVGLIDDSPTRAGVPGSGLVDAGSGGGKRAKPIRREDILIPFAKALDTNIYTGRVKGKKTLGTFKTDTETVRVKRHADLEVAAHEIAHLIDGRVPKVRQAWLKGPEAKAINKELRAISYDNGKVFEGFAEYVRLYLTQPDAAMAKAPTFSRWFDDFVQTHKYGPAIKKAQREMGDWFAQDALDRARSKIGMHRPLSDAMDTRRDAFRQAVFDDLHGVYRMERELSGGKIAPVGPYESARLARASASIADGSLRFGAPVKNADGSFSWKGQGLEDILKPIAGSLDDGLLYFVGKSADELMKQGREHLFTRGEIDAMLRLKRPEYDKAFAEYQKWNSGILDFAEAQGVINPEARAQWQRTQYMPFHRIGQPGQGRAKPGDWSGVKALTGGTENLRDILSNMTANAAMLIDKAVKNEARVKIANLAEKEGAGGGRFMTRIPPESRPVHVTKDAMIDGMAKAMGLDKADPQAKALIDGLRQTLDDAPGLIDVLQTNIPPAGSNVVAVLRNGKPTWYEVGDPILLRALESIDRKAMPTVMKWLSLPKRVGQTTITLTPDFMMANIARDTIQAGVMSRAGFRPVVDSIRGMKIRLTNDPVYKDFIANGGGLSSIYLDEGRFRAKLEKFYAGKGIDHRTVLNTPDKVLGFVETLADAFESSTRLGEYSRAIKAGEHPRHAAYLGREVSADFAMRGDSQALGFLTDTVMFLRPALTSFDRLGRGLAHDPNRAAIATKAGVLSLMSSALYLLNRDNPKYQDLPDWDKDGHWHFFVGDQHFRYPKIWEIGAMSSLAERTTAAIVDADPQGTGGHFARILGATFNLNYTPQIIAPLVEQATNRSGFTKAPIETPGMENMQPFMRAKPHTSETLRALGMATAELPEWAQVNPARTEALLRGYFNTWAMYGLQLSDEAFFGDKLPTKRLDELPVLRRFYADEPARRTRYETEFYDMLNEAQRLRGTLRELDRLGEKPLADAKERHPMAEEASPLEAAGKELAGINKEMRDVRRSDALSPDEKRQKLDDLIRQRNAHLKATVEAARKAQKARKEETP</sequence>
<comment type="caution">
    <text evidence="3">The sequence shown here is derived from an EMBL/GenBank/DDBJ whole genome shotgun (WGS) entry which is preliminary data.</text>
</comment>
<accession>A0A853IZM4</accession>
<protein>
    <recommendedName>
        <fullName evidence="2">Large polyvalent protein associated domain-containing protein</fullName>
    </recommendedName>
</protein>
<dbReference type="Proteomes" id="UP000589716">
    <property type="component" value="Unassembled WGS sequence"/>
</dbReference>
<proteinExistence type="predicted"/>
<feature type="region of interest" description="Disordered" evidence="1">
    <location>
        <begin position="978"/>
        <end position="1034"/>
    </location>
</feature>
<feature type="region of interest" description="Disordered" evidence="1">
    <location>
        <begin position="1039"/>
        <end position="1058"/>
    </location>
</feature>
<name>A0A853IZM4_9BURK</name>
<dbReference type="AlphaFoldDB" id="A0A853IZM4"/>
<reference evidence="3 4" key="1">
    <citation type="submission" date="2020-07" db="EMBL/GenBank/DDBJ databases">
        <authorList>
            <person name="Maaloum M."/>
        </authorList>
    </citation>
    <scope>NUCLEOTIDE SEQUENCE [LARGE SCALE GENOMIC DNA]</scope>
    <source>
        <strain evidence="3 4">GCS-AN-3</strain>
    </source>
</reference>
<gene>
    <name evidence="3" type="ORF">H0I39_19615</name>
</gene>
<evidence type="ECO:0000313" key="4">
    <source>
        <dbReference type="Proteomes" id="UP000589716"/>
    </source>
</evidence>